<protein>
    <recommendedName>
        <fullName evidence="6">Flagellar biosynthesis repressor FlbT</fullName>
    </recommendedName>
</protein>
<keyword evidence="2" id="KW-1005">Bacterial flagellum biogenesis</keyword>
<evidence type="ECO:0000313" key="5">
    <source>
        <dbReference type="Proteomes" id="UP001142610"/>
    </source>
</evidence>
<sequence length="140" mass="15506">MAGLILNLRPWETFLVGEHVLQNGPKKTQLRVPDEGAKVLRQSDALHPDQVSTPVTRAYYTAQLLVLGLTEEGPGKGALCHLLRQLKEALGERAEAAAALTLALEGRYYLVLRQLKKLLPEEALLLSAQHHQREQLARAC</sequence>
<proteinExistence type="predicted"/>
<dbReference type="Proteomes" id="UP001142610">
    <property type="component" value="Unassembled WGS sequence"/>
</dbReference>
<comment type="caution">
    <text evidence="4">The sequence shown here is derived from an EMBL/GenBank/DDBJ whole genome shotgun (WGS) entry which is preliminary data.</text>
</comment>
<evidence type="ECO:0000256" key="1">
    <source>
        <dbReference type="ARBA" id="ARBA00022491"/>
    </source>
</evidence>
<dbReference type="EMBL" id="JANIBC010000003">
    <property type="protein sequence ID" value="MCQ8184907.1"/>
    <property type="molecule type" value="Genomic_DNA"/>
</dbReference>
<dbReference type="AlphaFoldDB" id="A0A9X2RJQ1"/>
<accession>A0A9X2RJQ1</accession>
<gene>
    <name evidence="4" type="ORF">NOG11_05835</name>
</gene>
<dbReference type="GO" id="GO:1902209">
    <property type="term" value="P:negative regulation of bacterial-type flagellum assembly"/>
    <property type="evidence" value="ECO:0007669"/>
    <property type="project" value="InterPro"/>
</dbReference>
<evidence type="ECO:0008006" key="6">
    <source>
        <dbReference type="Google" id="ProtNLM"/>
    </source>
</evidence>
<dbReference type="RefSeq" id="WP_256618769.1">
    <property type="nucleotide sequence ID" value="NZ_JANIBC010000003.1"/>
</dbReference>
<dbReference type="GO" id="GO:0006402">
    <property type="term" value="P:mRNA catabolic process"/>
    <property type="evidence" value="ECO:0007669"/>
    <property type="project" value="InterPro"/>
</dbReference>
<dbReference type="Pfam" id="PF07378">
    <property type="entry name" value="FlbT"/>
    <property type="match status" value="1"/>
</dbReference>
<evidence type="ECO:0000256" key="3">
    <source>
        <dbReference type="ARBA" id="ARBA00022884"/>
    </source>
</evidence>
<dbReference type="InterPro" id="IPR009967">
    <property type="entry name" value="Flagellum_FlbT"/>
</dbReference>
<keyword evidence="5" id="KW-1185">Reference proteome</keyword>
<evidence type="ECO:0000313" key="4">
    <source>
        <dbReference type="EMBL" id="MCQ8184907.1"/>
    </source>
</evidence>
<name>A0A9X2RJQ1_9PROT</name>
<evidence type="ECO:0000256" key="2">
    <source>
        <dbReference type="ARBA" id="ARBA00022795"/>
    </source>
</evidence>
<keyword evidence="1" id="KW-0678">Repressor</keyword>
<organism evidence="4 5">
    <name type="scientific">Parvularcula maris</name>
    <dbReference type="NCBI Taxonomy" id="2965077"/>
    <lineage>
        <taxon>Bacteria</taxon>
        <taxon>Pseudomonadati</taxon>
        <taxon>Pseudomonadota</taxon>
        <taxon>Alphaproteobacteria</taxon>
        <taxon>Parvularculales</taxon>
        <taxon>Parvularculaceae</taxon>
        <taxon>Parvularcula</taxon>
    </lineage>
</organism>
<dbReference type="GO" id="GO:0044781">
    <property type="term" value="P:bacterial-type flagellum organization"/>
    <property type="evidence" value="ECO:0007669"/>
    <property type="project" value="UniProtKB-KW"/>
</dbReference>
<reference evidence="4" key="1">
    <citation type="submission" date="2022-07" db="EMBL/GenBank/DDBJ databases">
        <title>Parvularcula maris sp. nov., an algicidal bacterium isolated from seawater.</title>
        <authorList>
            <person name="Li F."/>
        </authorList>
    </citation>
    <scope>NUCLEOTIDE SEQUENCE</scope>
    <source>
        <strain evidence="4">BGMRC 0090</strain>
    </source>
</reference>
<dbReference type="GO" id="GO:0048027">
    <property type="term" value="F:mRNA 5'-UTR binding"/>
    <property type="evidence" value="ECO:0007669"/>
    <property type="project" value="InterPro"/>
</dbReference>
<keyword evidence="3" id="KW-0694">RNA-binding</keyword>